<accession>A0A8S4GA72</accession>
<dbReference type="PROSITE" id="PS50994">
    <property type="entry name" value="INTEGRASE"/>
    <property type="match status" value="1"/>
</dbReference>
<dbReference type="AlphaFoldDB" id="A0A8S4GA72"/>
<name>A0A8S4GA72_PLUXY</name>
<evidence type="ECO:0000259" key="2">
    <source>
        <dbReference type="PROSITE" id="PS50994"/>
    </source>
</evidence>
<dbReference type="GO" id="GO:0003676">
    <property type="term" value="F:nucleic acid binding"/>
    <property type="evidence" value="ECO:0007669"/>
    <property type="project" value="InterPro"/>
</dbReference>
<comment type="caution">
    <text evidence="3">The sequence shown here is derived from an EMBL/GenBank/DDBJ whole genome shotgun (WGS) entry which is preliminary data.</text>
</comment>
<dbReference type="GO" id="GO:0042575">
    <property type="term" value="C:DNA polymerase complex"/>
    <property type="evidence" value="ECO:0007669"/>
    <property type="project" value="UniProtKB-ARBA"/>
</dbReference>
<dbReference type="GO" id="GO:0015074">
    <property type="term" value="P:DNA integration"/>
    <property type="evidence" value="ECO:0007669"/>
    <property type="project" value="InterPro"/>
</dbReference>
<dbReference type="InterPro" id="IPR043502">
    <property type="entry name" value="DNA/RNA_pol_sf"/>
</dbReference>
<dbReference type="EMBL" id="CAJHNJ030000148">
    <property type="protein sequence ID" value="CAG9136577.1"/>
    <property type="molecule type" value="Genomic_DNA"/>
</dbReference>
<dbReference type="Gene3D" id="3.30.420.10">
    <property type="entry name" value="Ribonuclease H-like superfamily/Ribonuclease H"/>
    <property type="match status" value="1"/>
</dbReference>
<dbReference type="InterPro" id="IPR012337">
    <property type="entry name" value="RNaseH-like_sf"/>
</dbReference>
<dbReference type="SUPFAM" id="SSF53098">
    <property type="entry name" value="Ribonuclease H-like"/>
    <property type="match status" value="1"/>
</dbReference>
<feature type="region of interest" description="Disordered" evidence="1">
    <location>
        <begin position="162"/>
        <end position="216"/>
    </location>
</feature>
<dbReference type="SUPFAM" id="SSF56672">
    <property type="entry name" value="DNA/RNA polymerases"/>
    <property type="match status" value="1"/>
</dbReference>
<gene>
    <name evidence="3" type="ORF">PLXY2_LOCUS14838</name>
</gene>
<organism evidence="3 4">
    <name type="scientific">Plutella xylostella</name>
    <name type="common">Diamondback moth</name>
    <name type="synonym">Plutella maculipennis</name>
    <dbReference type="NCBI Taxonomy" id="51655"/>
    <lineage>
        <taxon>Eukaryota</taxon>
        <taxon>Metazoa</taxon>
        <taxon>Ecdysozoa</taxon>
        <taxon>Arthropoda</taxon>
        <taxon>Hexapoda</taxon>
        <taxon>Insecta</taxon>
        <taxon>Pterygota</taxon>
        <taxon>Neoptera</taxon>
        <taxon>Endopterygota</taxon>
        <taxon>Lepidoptera</taxon>
        <taxon>Glossata</taxon>
        <taxon>Ditrysia</taxon>
        <taxon>Yponomeutoidea</taxon>
        <taxon>Plutellidae</taxon>
        <taxon>Plutella</taxon>
    </lineage>
</organism>
<evidence type="ECO:0000313" key="3">
    <source>
        <dbReference type="EMBL" id="CAG9136577.1"/>
    </source>
</evidence>
<dbReference type="Pfam" id="PF07727">
    <property type="entry name" value="RVT_2"/>
    <property type="match status" value="1"/>
</dbReference>
<dbReference type="PANTHER" id="PTHR11439:SF483">
    <property type="entry name" value="PEPTIDE SYNTHASE GLIP-LIKE, PUTATIVE (AFU_ORTHOLOGUE AFUA_3G12920)-RELATED"/>
    <property type="match status" value="1"/>
</dbReference>
<dbReference type="GO" id="GO:0071897">
    <property type="term" value="P:DNA biosynthetic process"/>
    <property type="evidence" value="ECO:0007669"/>
    <property type="project" value="UniProtKB-ARBA"/>
</dbReference>
<feature type="domain" description="Integrase catalytic" evidence="2">
    <location>
        <begin position="1"/>
        <end position="173"/>
    </location>
</feature>
<feature type="compositionally biased region" description="Polar residues" evidence="1">
    <location>
        <begin position="184"/>
        <end position="195"/>
    </location>
</feature>
<keyword evidence="4" id="KW-1185">Reference proteome</keyword>
<reference evidence="3" key="1">
    <citation type="submission" date="2020-11" db="EMBL/GenBank/DDBJ databases">
        <authorList>
            <person name="Whiteford S."/>
        </authorList>
    </citation>
    <scope>NUCLEOTIDE SEQUENCE</scope>
</reference>
<evidence type="ECO:0000313" key="4">
    <source>
        <dbReference type="Proteomes" id="UP000653454"/>
    </source>
</evidence>
<dbReference type="InterPro" id="IPR001584">
    <property type="entry name" value="Integrase_cat-core"/>
</dbReference>
<proteinExistence type="predicted"/>
<sequence>MTRKGYEVTFNRNSCTIRDGNEVLATGTQVNGVYQLDTVSDNASTAAGNAAKVEECELVAATAAASTPQELWHRRLGHLNARSMNLLRKGMAEFLKANGIKHQKTIPDSPQQNGVAERANRTIMEKVRCMLMDAGLGMKFWAEAVNTAVYLKNRSPTKAVLGATPEEKWSKKKIPSDISDDRQSQNINRISTITLDDSESEDSTNEGPDDRLDTTYVPGRESLAEAELTSDSSYDDVAESPLRANFVRLADHDPDEPQTATEALNGPEADGWRKAMKDEYDSFIKNKCWTLTERDPEHKPVKCKWVYKKKYGLNGELLKFKARLVAKGYSQQYGIDYQETFSPVVRYSTIRMLLALSAEYNMSIDHLDVKTAFLNGELEETVYMEQPEGFEVPGSGNMVYKLNKAVYGLKQASKSWYDKITKVLCDKLDFSRLSSEPCVYFKYDKNDSRSMMIIALYVVDLIVFTSPEFQGKEEIKRKLQNEFDITDLGPAQHILGMKLCGKGNNISLDQSNYIEKLLKKYRMEECKAVGTPMETGLKLTKESQSNDTYDYRGLIGSLMSVAVSTRADNSYAVSYLSQFNNCFGESHWKAAKRILRYLKGAINLGLTFYKSGLDITAYADADWASDNHDRRSYTGRDRNYVHTQQERGGGVLIAIKKELKAIERSDWNSSAEDLWISVSLRCPCFSDKLEYATTHNDSDKFLILGDFNMSFIKWISTECGLEASSVTGAGVSVAPQPVGLMICGW</sequence>
<protein>
    <submittedName>
        <fullName evidence="3">(diamondback moth) hypothetical protein</fullName>
    </submittedName>
</protein>
<dbReference type="InterPro" id="IPR036397">
    <property type="entry name" value="RNaseH_sf"/>
</dbReference>
<evidence type="ECO:0000256" key="1">
    <source>
        <dbReference type="SAM" id="MobiDB-lite"/>
    </source>
</evidence>
<dbReference type="InterPro" id="IPR013103">
    <property type="entry name" value="RVT_2"/>
</dbReference>
<dbReference type="PANTHER" id="PTHR11439">
    <property type="entry name" value="GAG-POL-RELATED RETROTRANSPOSON"/>
    <property type="match status" value="1"/>
</dbReference>
<dbReference type="Proteomes" id="UP000653454">
    <property type="component" value="Unassembled WGS sequence"/>
</dbReference>